<keyword evidence="13" id="KW-1185">Reference proteome</keyword>
<dbReference type="InterPro" id="IPR012180">
    <property type="entry name" value="Bifunc_ATPase/PTrfase"/>
</dbReference>
<dbReference type="NCBIfam" id="TIGR00150">
    <property type="entry name" value="T6A_YjeE"/>
    <property type="match status" value="1"/>
</dbReference>
<evidence type="ECO:0000256" key="7">
    <source>
        <dbReference type="ARBA" id="ARBA00022741"/>
    </source>
</evidence>
<evidence type="ECO:0000256" key="6">
    <source>
        <dbReference type="ARBA" id="ARBA00022723"/>
    </source>
</evidence>
<dbReference type="InterPro" id="IPR002575">
    <property type="entry name" value="Aminoglycoside_PTrfase"/>
</dbReference>
<evidence type="ECO:0000256" key="10">
    <source>
        <dbReference type="ARBA" id="ARBA00032441"/>
    </source>
</evidence>
<comment type="subcellular location">
    <subcellularLocation>
        <location evidence="1">Cytoplasm</location>
    </subcellularLocation>
</comment>
<evidence type="ECO:0000256" key="1">
    <source>
        <dbReference type="ARBA" id="ARBA00004496"/>
    </source>
</evidence>
<dbReference type="Pfam" id="PF02367">
    <property type="entry name" value="TsaE"/>
    <property type="match status" value="1"/>
</dbReference>
<evidence type="ECO:0000259" key="11">
    <source>
        <dbReference type="SMART" id="SM00382"/>
    </source>
</evidence>
<dbReference type="RefSeq" id="WP_260907547.1">
    <property type="nucleotide sequence ID" value="NZ_JAOCZP010000015.1"/>
</dbReference>
<dbReference type="Pfam" id="PF01636">
    <property type="entry name" value="APH"/>
    <property type="match status" value="1"/>
</dbReference>
<comment type="caution">
    <text evidence="12">The sequence shown here is derived from an EMBL/GenBank/DDBJ whole genome shotgun (WGS) entry which is preliminary data.</text>
</comment>
<evidence type="ECO:0000256" key="3">
    <source>
        <dbReference type="ARBA" id="ARBA00019010"/>
    </source>
</evidence>
<dbReference type="InterPro" id="IPR011009">
    <property type="entry name" value="Kinase-like_dom_sf"/>
</dbReference>
<proteinExistence type="inferred from homology"/>
<evidence type="ECO:0000256" key="2">
    <source>
        <dbReference type="ARBA" id="ARBA00007599"/>
    </source>
</evidence>
<organism evidence="12 13">
    <name type="scientific">Chelativorans salis</name>
    <dbReference type="NCBI Taxonomy" id="2978478"/>
    <lineage>
        <taxon>Bacteria</taxon>
        <taxon>Pseudomonadati</taxon>
        <taxon>Pseudomonadota</taxon>
        <taxon>Alphaproteobacteria</taxon>
        <taxon>Hyphomicrobiales</taxon>
        <taxon>Phyllobacteriaceae</taxon>
        <taxon>Chelativorans</taxon>
    </lineage>
</organism>
<dbReference type="PANTHER" id="PTHR33540">
    <property type="entry name" value="TRNA THREONYLCARBAMOYLADENOSINE BIOSYNTHESIS PROTEIN TSAE"/>
    <property type="match status" value="1"/>
</dbReference>
<dbReference type="PIRSF" id="PIRSF036599">
    <property type="entry name" value="AtpPhos"/>
    <property type="match status" value="1"/>
</dbReference>
<keyword evidence="4" id="KW-0963">Cytoplasm</keyword>
<dbReference type="Proteomes" id="UP001320831">
    <property type="component" value="Unassembled WGS sequence"/>
</dbReference>
<keyword evidence="7" id="KW-0547">Nucleotide-binding</keyword>
<dbReference type="SUPFAM" id="SSF56112">
    <property type="entry name" value="Protein kinase-like (PK-like)"/>
    <property type="match status" value="1"/>
</dbReference>
<evidence type="ECO:0000313" key="12">
    <source>
        <dbReference type="EMBL" id="MCT7378551.1"/>
    </source>
</evidence>
<evidence type="ECO:0000256" key="4">
    <source>
        <dbReference type="ARBA" id="ARBA00022490"/>
    </source>
</evidence>
<evidence type="ECO:0000256" key="9">
    <source>
        <dbReference type="ARBA" id="ARBA00022842"/>
    </source>
</evidence>
<keyword evidence="9" id="KW-0460">Magnesium</keyword>
<protein>
    <recommendedName>
        <fullName evidence="3">tRNA threonylcarbamoyladenosine biosynthesis protein TsaE</fullName>
    </recommendedName>
    <alternativeName>
        <fullName evidence="10">t(6)A37 threonylcarbamoyladenosine biosynthesis protein TsaE</fullName>
    </alternativeName>
</protein>
<dbReference type="SMART" id="SM00382">
    <property type="entry name" value="AAA"/>
    <property type="match status" value="1"/>
</dbReference>
<feature type="domain" description="AAA+ ATPase" evidence="11">
    <location>
        <begin position="30"/>
        <end position="162"/>
    </location>
</feature>
<dbReference type="SUPFAM" id="SSF52540">
    <property type="entry name" value="P-loop containing nucleoside triphosphate hydrolases"/>
    <property type="match status" value="1"/>
</dbReference>
<dbReference type="Gene3D" id="3.90.1200.10">
    <property type="match status" value="1"/>
</dbReference>
<dbReference type="InterPro" id="IPR003442">
    <property type="entry name" value="T6A_TsaE"/>
</dbReference>
<reference evidence="12 13" key="1">
    <citation type="submission" date="2022-09" db="EMBL/GenBank/DDBJ databases">
        <title>Chelativorans salina sp. nov., a novel slightly halophilic bacterium isolated from a saline lake sediment enrichment.</title>
        <authorList>
            <person name="Gao L."/>
            <person name="Fang B.-Z."/>
            <person name="Li W.-J."/>
        </authorList>
    </citation>
    <scope>NUCLEOTIDE SEQUENCE [LARGE SCALE GENOMIC DNA]</scope>
    <source>
        <strain evidence="12 13">EGI FJ00035</strain>
    </source>
</reference>
<dbReference type="InterPro" id="IPR027417">
    <property type="entry name" value="P-loop_NTPase"/>
</dbReference>
<comment type="similarity">
    <text evidence="2">Belongs to the TsaE family.</text>
</comment>
<evidence type="ECO:0000313" key="13">
    <source>
        <dbReference type="Proteomes" id="UP001320831"/>
    </source>
</evidence>
<dbReference type="Gene3D" id="3.40.50.300">
    <property type="entry name" value="P-loop containing nucleotide triphosphate hydrolases"/>
    <property type="match status" value="1"/>
</dbReference>
<evidence type="ECO:0000256" key="8">
    <source>
        <dbReference type="ARBA" id="ARBA00022840"/>
    </source>
</evidence>
<name>A0ABT2LVI7_9HYPH</name>
<dbReference type="PANTHER" id="PTHR33540:SF2">
    <property type="entry name" value="TRNA THREONYLCARBAMOYLADENOSINE BIOSYNTHESIS PROTEIN TSAE"/>
    <property type="match status" value="1"/>
</dbReference>
<dbReference type="EMBL" id="JAOCZP010000015">
    <property type="protein sequence ID" value="MCT7378551.1"/>
    <property type="molecule type" value="Genomic_DNA"/>
</dbReference>
<keyword evidence="6" id="KW-0479">Metal-binding</keyword>
<evidence type="ECO:0000256" key="5">
    <source>
        <dbReference type="ARBA" id="ARBA00022694"/>
    </source>
</evidence>
<keyword evidence="8" id="KW-0067">ATP-binding</keyword>
<dbReference type="Gene3D" id="3.30.200.20">
    <property type="entry name" value="Phosphorylase Kinase, domain 1"/>
    <property type="match status" value="1"/>
</dbReference>
<keyword evidence="5" id="KW-0819">tRNA processing</keyword>
<dbReference type="InterPro" id="IPR003593">
    <property type="entry name" value="AAA+_ATPase"/>
</dbReference>
<accession>A0ABT2LVI7</accession>
<sequence>MTAPKPLARFLPDEQATNRLGEDLAIALRPGDVVALHGDLGTGKTTLARAIIRALADDPTLDVPSPTFTLAQTYALRIPAHHFDLYRLSGAEELEELGLAEAIVEGIAFVEWPERALDAFKTAIRVTLRERGEGREVEIAAPDEAHARIARSLAIREFLDASGHAGAKRTFLLGDASVRAYETITTTHGERLILMDAPERHDEPIVHDGLPYSRIARLAQSVAAFVGVAKGLRAAGFAAPHIHALDLDRGLLLIEHLGEEHFVATGGAPIPERYLAAARLLAALHERTWPDHFPVAEGIDYSPPPYDRAALGIETELLLDWYLPHVKGRAANQAERQVFGRLWAALFARLEASEQSLVLRDFHSPNIIWREEERGLARLGLVDVQDAVFGPGAYDLASLALDARADIPEALERAVVDAYCDARRAPSFDRTAFEEAYAITAAQRNTKLLGIFVRLARRDGKPGYLHHLPRIRAYLRRVLAHPALEELRAFYGEHGFLEDEAG</sequence>
<gene>
    <name evidence="12" type="primary">tsaE</name>
    <name evidence="12" type="ORF">N5A92_26415</name>
</gene>